<evidence type="ECO:0000259" key="1">
    <source>
        <dbReference type="Pfam" id="PF00144"/>
    </source>
</evidence>
<keyword evidence="3" id="KW-1185">Reference proteome</keyword>
<evidence type="ECO:0000313" key="3">
    <source>
        <dbReference type="Proteomes" id="UP001207742"/>
    </source>
</evidence>
<dbReference type="Pfam" id="PF00144">
    <property type="entry name" value="Beta-lactamase"/>
    <property type="match status" value="1"/>
</dbReference>
<dbReference type="PANTHER" id="PTHR43283">
    <property type="entry name" value="BETA-LACTAMASE-RELATED"/>
    <property type="match status" value="1"/>
</dbReference>
<gene>
    <name evidence="2" type="ORF">OL497_24105</name>
</gene>
<protein>
    <submittedName>
        <fullName evidence="2">Beta-lactamase family protein</fullName>
    </submittedName>
</protein>
<reference evidence="2 3" key="1">
    <citation type="submission" date="2022-10" db="EMBL/GenBank/DDBJ databases">
        <title>Chitinophaga nivalis PC15 sp. nov., isolated from Pyeongchang county, South Korea.</title>
        <authorList>
            <person name="Trinh H.N."/>
        </authorList>
    </citation>
    <scope>NUCLEOTIDE SEQUENCE [LARGE SCALE GENOMIC DNA]</scope>
    <source>
        <strain evidence="2 3">PC14</strain>
    </source>
</reference>
<accession>A0ABT3ISQ2</accession>
<dbReference type="Proteomes" id="UP001207742">
    <property type="component" value="Unassembled WGS sequence"/>
</dbReference>
<feature type="domain" description="Beta-lactamase-related" evidence="1">
    <location>
        <begin position="70"/>
        <end position="299"/>
    </location>
</feature>
<dbReference type="InterPro" id="IPR001466">
    <property type="entry name" value="Beta-lactam-related"/>
</dbReference>
<evidence type="ECO:0000313" key="2">
    <source>
        <dbReference type="EMBL" id="MCW3487003.1"/>
    </source>
</evidence>
<dbReference type="EMBL" id="JAPDNS010000002">
    <property type="protein sequence ID" value="MCW3487003.1"/>
    <property type="molecule type" value="Genomic_DNA"/>
</dbReference>
<dbReference type="InterPro" id="IPR050789">
    <property type="entry name" value="Diverse_Enzym_Activities"/>
</dbReference>
<dbReference type="Gene3D" id="3.40.710.10">
    <property type="entry name" value="DD-peptidase/beta-lactamase superfamily"/>
    <property type="match status" value="1"/>
</dbReference>
<proteinExistence type="predicted"/>
<organism evidence="2 3">
    <name type="scientific">Chitinophaga nivalis</name>
    <dbReference type="NCBI Taxonomy" id="2991709"/>
    <lineage>
        <taxon>Bacteria</taxon>
        <taxon>Pseudomonadati</taxon>
        <taxon>Bacteroidota</taxon>
        <taxon>Chitinophagia</taxon>
        <taxon>Chitinophagales</taxon>
        <taxon>Chitinophagaceae</taxon>
        <taxon>Chitinophaga</taxon>
    </lineage>
</organism>
<comment type="caution">
    <text evidence="2">The sequence shown here is derived from an EMBL/GenBank/DDBJ whole genome shotgun (WGS) entry which is preliminary data.</text>
</comment>
<dbReference type="RefSeq" id="WP_264733819.1">
    <property type="nucleotide sequence ID" value="NZ_JAPDNR010000001.1"/>
</dbReference>
<name>A0ABT3ISQ2_9BACT</name>
<dbReference type="SUPFAM" id="SSF56601">
    <property type="entry name" value="beta-lactamase/transpeptidase-like"/>
    <property type="match status" value="1"/>
</dbReference>
<sequence>MHTLQYLSRCLFYNVPAIDDYRHFPAAPVCRHNSPVLHFAAAHDNSIGQQVQWTYRGQPQYGALQPLLQHTGTTACIVMQHQKILLETYLNGYDRHSINTSFSIAKSMTSALIGIALEAGHIHSIHDPVARYIPAFGSHGRDTVTIAHLLQMCSGLRYREGVMPWSDDALIYYGTHLKEQALKSRLAEPPGSTYHYNNYNLLLLGMILETTTGQSVARLFQDQIWQRIGAEADASWSMDSRQSGYCKMESGINALAMDFVRFGNLYLQQGQVGQQQVVPPAWIAASVSPPAFQADSRKYLSRLSPPLCKWTSSAKGYYKYLWWGYQTDTRNFDYFALGAKGQLLYISPRKQAVIVRFGKQWGKIDWWPDLLKQIADSLD</sequence>
<dbReference type="InterPro" id="IPR012338">
    <property type="entry name" value="Beta-lactam/transpept-like"/>
</dbReference>
<dbReference type="PANTHER" id="PTHR43283:SF7">
    <property type="entry name" value="BETA-LACTAMASE-RELATED DOMAIN-CONTAINING PROTEIN"/>
    <property type="match status" value="1"/>
</dbReference>